<protein>
    <submittedName>
        <fullName evidence="2">DUF559 domain-containing protein</fullName>
    </submittedName>
</protein>
<accession>A0A7G9SG44</accession>
<evidence type="ECO:0000313" key="2">
    <source>
        <dbReference type="EMBL" id="QNN66819.1"/>
    </source>
</evidence>
<dbReference type="CDD" id="cd01038">
    <property type="entry name" value="Endonuclease_DUF559"/>
    <property type="match status" value="1"/>
</dbReference>
<dbReference type="EMBL" id="CP060718">
    <property type="protein sequence ID" value="QNN66819.1"/>
    <property type="molecule type" value="Genomic_DNA"/>
</dbReference>
<evidence type="ECO:0000313" key="3">
    <source>
        <dbReference type="Proteomes" id="UP000515971"/>
    </source>
</evidence>
<dbReference type="Gene3D" id="3.40.960.10">
    <property type="entry name" value="VSR Endonuclease"/>
    <property type="match status" value="1"/>
</dbReference>
<dbReference type="SUPFAM" id="SSF52980">
    <property type="entry name" value="Restriction endonuclease-like"/>
    <property type="match status" value="1"/>
</dbReference>
<dbReference type="PANTHER" id="PTHR38590">
    <property type="entry name" value="BLL0828 PROTEIN"/>
    <property type="match status" value="1"/>
</dbReference>
<feature type="domain" description="DUF559" evidence="1">
    <location>
        <begin position="3"/>
        <end position="96"/>
    </location>
</feature>
<dbReference type="KEGG" id="slut:H9L13_09120"/>
<name>A0A7G9SG44_9SPHN</name>
<dbReference type="PANTHER" id="PTHR38590:SF1">
    <property type="entry name" value="BLL0828 PROTEIN"/>
    <property type="match status" value="1"/>
</dbReference>
<reference evidence="2 3" key="1">
    <citation type="submission" date="2020-08" db="EMBL/GenBank/DDBJ databases">
        <title>Genome sequence of Sphingomonas lutea KCTC 23642T.</title>
        <authorList>
            <person name="Hyun D.-W."/>
            <person name="Bae J.-W."/>
        </authorList>
    </citation>
    <scope>NUCLEOTIDE SEQUENCE [LARGE SCALE GENOMIC DNA]</scope>
    <source>
        <strain evidence="2 3">KCTC 23642</strain>
    </source>
</reference>
<evidence type="ECO:0000259" key="1">
    <source>
        <dbReference type="Pfam" id="PF04480"/>
    </source>
</evidence>
<keyword evidence="3" id="KW-1185">Reference proteome</keyword>
<gene>
    <name evidence="2" type="ORF">H9L13_09120</name>
</gene>
<dbReference type="InterPro" id="IPR007569">
    <property type="entry name" value="DUF559"/>
</dbReference>
<dbReference type="Proteomes" id="UP000515971">
    <property type="component" value="Chromosome"/>
</dbReference>
<dbReference type="InterPro" id="IPR011335">
    <property type="entry name" value="Restrct_endonuc-II-like"/>
</dbReference>
<organism evidence="2 3">
    <name type="scientific">Sphingomonas lutea</name>
    <dbReference type="NCBI Taxonomy" id="1045317"/>
    <lineage>
        <taxon>Bacteria</taxon>
        <taxon>Pseudomonadati</taxon>
        <taxon>Pseudomonadota</taxon>
        <taxon>Alphaproteobacteria</taxon>
        <taxon>Sphingomonadales</taxon>
        <taxon>Sphingomonadaceae</taxon>
        <taxon>Sphingomonas</taxon>
    </lineage>
</organism>
<dbReference type="Pfam" id="PF04480">
    <property type="entry name" value="DUF559"/>
    <property type="match status" value="1"/>
</dbReference>
<dbReference type="InterPro" id="IPR047216">
    <property type="entry name" value="Endonuclease_DUF559_bact"/>
</dbReference>
<dbReference type="AlphaFoldDB" id="A0A7G9SG44"/>
<sequence length="116" mass="12970">MSSPEIRLWGVLRTRPHGFKFRRQRPDDPFIFDFYCHRALLAIEIDGFAHDCGTNPQRDASRDKWAAGRSIATLRISASEVRDNLDGVVAGILQRCCERTPPPASLVPLPSNPRGG</sequence>
<dbReference type="RefSeq" id="WP_187537411.1">
    <property type="nucleotide sequence ID" value="NZ_CP060718.1"/>
</dbReference>
<proteinExistence type="predicted"/>